<dbReference type="GO" id="GO:0042721">
    <property type="term" value="C:TIM22 mitochondrial import inner membrane insertion complex"/>
    <property type="evidence" value="ECO:0007669"/>
    <property type="project" value="Ensembl"/>
</dbReference>
<dbReference type="PANTHER" id="PTHR21435:SF1">
    <property type="entry name" value="MITOCHONDRIAL IMPORT INNER MEMBRANE TRANSLOCASE SUBUNIT TIM29"/>
    <property type="match status" value="1"/>
</dbReference>
<sequence length="235" mass="27213">MANPPPTLGQAPEKRRLWERLRSGRLASWWKSLLRDYADACREVAVGIRQHPAKAGLYALLLAGAVGCSMHSPSDASFEGSLLEASGALLLLSPWTRSRRSEGHVQRLLQLRNRGQLRFQSLVFFSLVYEAPFDPGTDLYLAHCKHLKPRWLEFPGRVLDVGFWGRWWVLNAKMRDADINDDEFQRLPEHLRTVSFHNLHSETNERLFDEKYKPVVLTEEQIERIEREDQEALNR</sequence>
<proteinExistence type="predicted"/>
<dbReference type="Proteomes" id="UP000694421">
    <property type="component" value="Unplaced"/>
</dbReference>
<dbReference type="GO" id="GO:0005758">
    <property type="term" value="C:mitochondrial intermembrane space"/>
    <property type="evidence" value="ECO:0007669"/>
    <property type="project" value="Ensembl"/>
</dbReference>
<evidence type="ECO:0000313" key="2">
    <source>
        <dbReference type="Proteomes" id="UP000694421"/>
    </source>
</evidence>
<evidence type="ECO:0000313" key="1">
    <source>
        <dbReference type="Ensembl" id="ENSSMRP00000005701.1"/>
    </source>
</evidence>
<dbReference type="OMA" id="WRLKWKM"/>
<dbReference type="InterPro" id="IPR019322">
    <property type="entry name" value="TIMM29"/>
</dbReference>
<dbReference type="Pfam" id="PF10171">
    <property type="entry name" value="Tim29"/>
    <property type="match status" value="1"/>
</dbReference>
<keyword evidence="2" id="KW-1185">Reference proteome</keyword>
<dbReference type="GO" id="GO:0140318">
    <property type="term" value="F:protein transporter activity"/>
    <property type="evidence" value="ECO:0007669"/>
    <property type="project" value="Ensembl"/>
</dbReference>
<accession>A0A8D0BAP6</accession>
<dbReference type="AlphaFoldDB" id="A0A8D0BAP6"/>
<dbReference type="Ensembl" id="ENSSMRT00000006689.1">
    <property type="protein sequence ID" value="ENSSMRP00000005701.1"/>
    <property type="gene ID" value="ENSSMRG00000004611.1"/>
</dbReference>
<name>A0A8D0BAP6_SALMN</name>
<dbReference type="GeneTree" id="ENSGT00390000018541"/>
<organism evidence="1 2">
    <name type="scientific">Salvator merianae</name>
    <name type="common">Argentine black and white tegu</name>
    <name type="synonym">Tupinambis merianae</name>
    <dbReference type="NCBI Taxonomy" id="96440"/>
    <lineage>
        <taxon>Eukaryota</taxon>
        <taxon>Metazoa</taxon>
        <taxon>Chordata</taxon>
        <taxon>Craniata</taxon>
        <taxon>Vertebrata</taxon>
        <taxon>Euteleostomi</taxon>
        <taxon>Lepidosauria</taxon>
        <taxon>Squamata</taxon>
        <taxon>Bifurcata</taxon>
        <taxon>Unidentata</taxon>
        <taxon>Episquamata</taxon>
        <taxon>Laterata</taxon>
        <taxon>Teiioidea</taxon>
        <taxon>Teiidae</taxon>
        <taxon>Salvator</taxon>
    </lineage>
</organism>
<reference evidence="1" key="2">
    <citation type="submission" date="2025-09" db="UniProtKB">
        <authorList>
            <consortium name="Ensembl"/>
        </authorList>
    </citation>
    <scope>IDENTIFICATION</scope>
</reference>
<dbReference type="PANTHER" id="PTHR21435">
    <property type="entry name" value="MITOCHONDRIAL IMPORT INNER MEMBRANE TRANSLOCASE SUBUNIT TIM29"/>
    <property type="match status" value="1"/>
</dbReference>
<protein>
    <submittedName>
        <fullName evidence="1">Translocase of inner mitochondrial membrane 29</fullName>
    </submittedName>
</protein>
<reference evidence="1" key="1">
    <citation type="submission" date="2025-08" db="UniProtKB">
        <authorList>
            <consortium name="Ensembl"/>
        </authorList>
    </citation>
    <scope>IDENTIFICATION</scope>
</reference>
<dbReference type="GO" id="GO:0045039">
    <property type="term" value="P:protein insertion into mitochondrial inner membrane"/>
    <property type="evidence" value="ECO:0007669"/>
    <property type="project" value="Ensembl"/>
</dbReference>